<evidence type="ECO:0000313" key="2">
    <source>
        <dbReference type="Proteomes" id="UP000029462"/>
    </source>
</evidence>
<sequence>MSMEREYFVLSVNHTDRGNPYIVLWAANDSGYRGRVESAGRYTESQVMSQLGYYNNGCDTVAVPCDVAEPLSHAVKPGFFDTDDGRWLRNNRATWSALLENLIAKPKHNPQPEYRGAPRRKD</sequence>
<name>A0A090UZ70_PSEVU</name>
<dbReference type="EMBL" id="BBMZ01000006">
    <property type="protein sequence ID" value="GAL57148.1"/>
    <property type="molecule type" value="Genomic_DNA"/>
</dbReference>
<evidence type="ECO:0000313" key="1">
    <source>
        <dbReference type="EMBL" id="GAL57148.1"/>
    </source>
</evidence>
<protein>
    <submittedName>
        <fullName evidence="1">Uncharacterized protein</fullName>
    </submittedName>
</protein>
<gene>
    <name evidence="1" type="ORF">EV102420_06_00220</name>
</gene>
<accession>A0A090UZ70</accession>
<comment type="caution">
    <text evidence="1">The sequence shown here is derived from an EMBL/GenBank/DDBJ whole genome shotgun (WGS) entry which is preliminary data.</text>
</comment>
<reference evidence="1 2" key="1">
    <citation type="submission" date="2014-09" db="EMBL/GenBank/DDBJ databases">
        <title>Whole genome shotgun sequence of Escherichia vulneris NBRC 102420.</title>
        <authorList>
            <person name="Yoshida Y."/>
            <person name="Hosoyama A."/>
            <person name="Tsuchikane K."/>
            <person name="Ohji S."/>
            <person name="Ichikawa N."/>
            <person name="Kimura A."/>
            <person name="Yamazoe A."/>
            <person name="Ezaki T."/>
            <person name="Fujita N."/>
        </authorList>
    </citation>
    <scope>NUCLEOTIDE SEQUENCE [LARGE SCALE GENOMIC DNA]</scope>
    <source>
        <strain evidence="1 2">NBRC 102420</strain>
    </source>
</reference>
<dbReference type="Proteomes" id="UP000029462">
    <property type="component" value="Unassembled WGS sequence"/>
</dbReference>
<organism evidence="1 2">
    <name type="scientific">Pseudescherichia vulneris NBRC 102420</name>
    <dbReference type="NCBI Taxonomy" id="1115515"/>
    <lineage>
        <taxon>Bacteria</taxon>
        <taxon>Pseudomonadati</taxon>
        <taxon>Pseudomonadota</taxon>
        <taxon>Gammaproteobacteria</taxon>
        <taxon>Enterobacterales</taxon>
        <taxon>Enterobacteriaceae</taxon>
        <taxon>Pseudescherichia</taxon>
    </lineage>
</organism>
<dbReference type="STRING" id="1115515.EV102420_06_00220"/>
<proteinExistence type="predicted"/>
<dbReference type="eggNOG" id="ENOG5033VUQ">
    <property type="taxonomic scope" value="Bacteria"/>
</dbReference>
<keyword evidence="2" id="KW-1185">Reference proteome</keyword>
<dbReference type="AlphaFoldDB" id="A0A090UZ70"/>